<dbReference type="GO" id="GO:0004519">
    <property type="term" value="F:endonuclease activity"/>
    <property type="evidence" value="ECO:0007669"/>
    <property type="project" value="UniProtKB-UniRule"/>
</dbReference>
<feature type="domain" description="DNA mismatch repair MutH/Type II restriction enzyme Sau3AI" evidence="8">
    <location>
        <begin position="56"/>
        <end position="154"/>
    </location>
</feature>
<proteinExistence type="inferred from homology"/>
<comment type="similarity">
    <text evidence="7">Belongs to the MutH family.</text>
</comment>
<dbReference type="CDD" id="cd00583">
    <property type="entry name" value="MutH-like"/>
    <property type="match status" value="1"/>
</dbReference>
<dbReference type="SMART" id="SM00927">
    <property type="entry name" value="MutH"/>
    <property type="match status" value="1"/>
</dbReference>
<evidence type="ECO:0000256" key="1">
    <source>
        <dbReference type="ARBA" id="ARBA00022490"/>
    </source>
</evidence>
<protein>
    <recommendedName>
        <fullName evidence="7">DNA mismatch repair protein MutH</fullName>
    </recommendedName>
    <alternativeName>
        <fullName evidence="7">Methyl-directed mismatch repair protein</fullName>
    </alternativeName>
</protein>
<dbReference type="GO" id="GO:0016787">
    <property type="term" value="F:hydrolase activity"/>
    <property type="evidence" value="ECO:0007669"/>
    <property type="project" value="UniProtKB-KW"/>
</dbReference>
<evidence type="ECO:0000256" key="6">
    <source>
        <dbReference type="ARBA" id="ARBA00023204"/>
    </source>
</evidence>
<evidence type="ECO:0000256" key="3">
    <source>
        <dbReference type="ARBA" id="ARBA00022759"/>
    </source>
</evidence>
<evidence type="ECO:0000256" key="2">
    <source>
        <dbReference type="ARBA" id="ARBA00022722"/>
    </source>
</evidence>
<keyword evidence="10" id="KW-1185">Reference proteome</keyword>
<evidence type="ECO:0000256" key="7">
    <source>
        <dbReference type="HAMAP-Rule" id="MF_00759"/>
    </source>
</evidence>
<dbReference type="Gene3D" id="3.40.600.10">
    <property type="entry name" value="DNA mismatch repair MutH/Restriction endonuclease, type II"/>
    <property type="match status" value="1"/>
</dbReference>
<dbReference type="GO" id="GO:0006298">
    <property type="term" value="P:mismatch repair"/>
    <property type="evidence" value="ECO:0007669"/>
    <property type="project" value="UniProtKB-UniRule"/>
</dbReference>
<keyword evidence="5 7" id="KW-0378">Hydrolase</keyword>
<evidence type="ECO:0000256" key="5">
    <source>
        <dbReference type="ARBA" id="ARBA00022801"/>
    </source>
</evidence>
<dbReference type="OrthoDB" id="5634909at2"/>
<dbReference type="KEGG" id="pmai:CF386_04695"/>
<evidence type="ECO:0000259" key="8">
    <source>
        <dbReference type="SMART" id="SM00927"/>
    </source>
</evidence>
<dbReference type="InterPro" id="IPR037057">
    <property type="entry name" value="DNA_rep_MutH/T2_RE_sf"/>
</dbReference>
<keyword evidence="4 7" id="KW-0227">DNA damage</keyword>
<gene>
    <name evidence="7" type="primary">mutH</name>
    <name evidence="9" type="ORF">CF386_04695</name>
</gene>
<dbReference type="Proteomes" id="UP000242175">
    <property type="component" value="Chromosome large"/>
</dbReference>
<dbReference type="HAMAP" id="MF_00759">
    <property type="entry name" value="MutH"/>
    <property type="match status" value="1"/>
</dbReference>
<organism evidence="9 10">
    <name type="scientific">Paraphotobacterium marinum</name>
    <dbReference type="NCBI Taxonomy" id="1755811"/>
    <lineage>
        <taxon>Bacteria</taxon>
        <taxon>Pseudomonadati</taxon>
        <taxon>Pseudomonadota</taxon>
        <taxon>Gammaproteobacteria</taxon>
        <taxon>Vibrionales</taxon>
        <taxon>Vibrionaceae</taxon>
        <taxon>Paraphotobacterium</taxon>
    </lineage>
</organism>
<dbReference type="AlphaFoldDB" id="A0A220VEK7"/>
<sequence>MKNKPTKPATILELINRAERISGYNIKQLADIAETQLPKSLSNNKGFIGQLIEWHLGADAGSKPTPDFEELGIELKTLPIDTNGNPLETTFVCMAQLINNTPLTWSNSPVKKKLNKILWIPIIVGKQAHFFERIVGNPLIWTLEGKKERILKNDWEEITEMISLGMVTELTAHRGQYLQLRPKAANSNIKTKAIDQEGNIVMVNPRGYYLRKNFTKEIFSEMIT</sequence>
<evidence type="ECO:0000313" key="10">
    <source>
        <dbReference type="Proteomes" id="UP000242175"/>
    </source>
</evidence>
<comment type="subcellular location">
    <subcellularLocation>
        <location evidence="7">Cytoplasm</location>
    </subcellularLocation>
</comment>
<dbReference type="GO" id="GO:0006304">
    <property type="term" value="P:DNA modification"/>
    <property type="evidence" value="ECO:0007669"/>
    <property type="project" value="InterPro"/>
</dbReference>
<dbReference type="InterPro" id="IPR011335">
    <property type="entry name" value="Restrct_endonuc-II-like"/>
</dbReference>
<evidence type="ECO:0000313" key="9">
    <source>
        <dbReference type="EMBL" id="ASK78353.1"/>
    </source>
</evidence>
<dbReference type="EMBL" id="CP022355">
    <property type="protein sequence ID" value="ASK78353.1"/>
    <property type="molecule type" value="Genomic_DNA"/>
</dbReference>
<keyword evidence="3 7" id="KW-0255">Endonuclease</keyword>
<evidence type="ECO:0000256" key="4">
    <source>
        <dbReference type="ARBA" id="ARBA00022763"/>
    </source>
</evidence>
<dbReference type="NCBIfam" id="TIGR02248">
    <property type="entry name" value="mutH_TIGR"/>
    <property type="match status" value="1"/>
</dbReference>
<accession>A0A220VEK7</accession>
<dbReference type="InterPro" id="IPR004230">
    <property type="entry name" value="DNA_mismatch_repair_MutH"/>
</dbReference>
<dbReference type="RefSeq" id="WP_089073261.1">
    <property type="nucleotide sequence ID" value="NZ_CBCSAM010000001.1"/>
</dbReference>
<keyword evidence="2 7" id="KW-0540">Nuclease</keyword>
<name>A0A220VEK7_9GAMM</name>
<keyword evidence="1 7" id="KW-0963">Cytoplasm</keyword>
<dbReference type="Pfam" id="PF02976">
    <property type="entry name" value="MutH"/>
    <property type="match status" value="1"/>
</dbReference>
<dbReference type="GO" id="GO:0005737">
    <property type="term" value="C:cytoplasm"/>
    <property type="evidence" value="ECO:0007669"/>
    <property type="project" value="UniProtKB-SubCell"/>
</dbReference>
<dbReference type="SUPFAM" id="SSF52980">
    <property type="entry name" value="Restriction endonuclease-like"/>
    <property type="match status" value="1"/>
</dbReference>
<comment type="function">
    <text evidence="7">Sequence-specific endonuclease that cleaves unmethylated GATC sequences. It is involved in DNA mismatch repair.</text>
</comment>
<dbReference type="InterPro" id="IPR011337">
    <property type="entry name" value="DNA_rep_MutH/RE_typeII_Sau3AI"/>
</dbReference>
<dbReference type="GO" id="GO:0003677">
    <property type="term" value="F:DNA binding"/>
    <property type="evidence" value="ECO:0007669"/>
    <property type="project" value="InterPro"/>
</dbReference>
<keyword evidence="6 7" id="KW-0234">DNA repair</keyword>
<dbReference type="NCBIfam" id="NF003458">
    <property type="entry name" value="PRK05070.1"/>
    <property type="match status" value="1"/>
</dbReference>
<reference evidence="9 10" key="1">
    <citation type="journal article" date="2016" name="Int. J. Syst. Evol. Microbiol.">
        <title>Paraphotobacterium marinum gen. nov., sp. nov., a member of the family Vibrionaceae, isolated from surface seawater.</title>
        <authorList>
            <person name="Huang Z."/>
            <person name="Dong C."/>
            <person name="Shao Z."/>
        </authorList>
    </citation>
    <scope>NUCLEOTIDE SEQUENCE [LARGE SCALE GENOMIC DNA]</scope>
    <source>
        <strain evidence="9 10">NSCS20N07D</strain>
    </source>
</reference>